<protein>
    <recommendedName>
        <fullName evidence="5">DUF3060 domain-containing protein</fullName>
    </recommendedName>
</protein>
<organism evidence="3 4">
    <name type="scientific">Soonwooa buanensis</name>
    <dbReference type="NCBI Taxonomy" id="619805"/>
    <lineage>
        <taxon>Bacteria</taxon>
        <taxon>Pseudomonadati</taxon>
        <taxon>Bacteroidota</taxon>
        <taxon>Flavobacteriia</taxon>
        <taxon>Flavobacteriales</taxon>
        <taxon>Weeksellaceae</taxon>
        <taxon>Chryseobacterium group</taxon>
        <taxon>Soonwooa</taxon>
    </lineage>
</organism>
<feature type="chain" id="PRO_5013137800" description="DUF3060 domain-containing protein" evidence="2">
    <location>
        <begin position="22"/>
        <end position="143"/>
    </location>
</feature>
<proteinExistence type="predicted"/>
<dbReference type="InterPro" id="IPR021417">
    <property type="entry name" value="DUF3060"/>
</dbReference>
<dbReference type="RefSeq" id="WP_245797209.1">
    <property type="nucleotide sequence ID" value="NZ_FUYZ01000014.1"/>
</dbReference>
<sequence>MKKLKFVLMLVLGFAFSNVYSQSLGGILNDAVDMASKAGGKAGTAGDITEENGNVHVEGVGHKKTFSLTGGTLLIEGTSNVITVNGFASKIVVEGAGNTVYVDKVNNVSIGGSSSKVYYKTTDNKSKRPNVKVSGPGAGVIKR</sequence>
<dbReference type="AlphaFoldDB" id="A0A1T5GP38"/>
<dbReference type="Proteomes" id="UP000191112">
    <property type="component" value="Unassembled WGS sequence"/>
</dbReference>
<evidence type="ECO:0000256" key="1">
    <source>
        <dbReference type="SAM" id="MobiDB-lite"/>
    </source>
</evidence>
<reference evidence="3 4" key="1">
    <citation type="submission" date="2017-02" db="EMBL/GenBank/DDBJ databases">
        <authorList>
            <person name="Peterson S.W."/>
        </authorList>
    </citation>
    <scope>NUCLEOTIDE SEQUENCE [LARGE SCALE GENOMIC DNA]</scope>
    <source>
        <strain evidence="3 4">DSM 22323</strain>
    </source>
</reference>
<gene>
    <name evidence="3" type="ORF">SAMN05660477_03011</name>
</gene>
<evidence type="ECO:0000256" key="2">
    <source>
        <dbReference type="SAM" id="SignalP"/>
    </source>
</evidence>
<keyword evidence="2" id="KW-0732">Signal</keyword>
<feature type="region of interest" description="Disordered" evidence="1">
    <location>
        <begin position="121"/>
        <end position="143"/>
    </location>
</feature>
<evidence type="ECO:0000313" key="3">
    <source>
        <dbReference type="EMBL" id="SKC10108.1"/>
    </source>
</evidence>
<evidence type="ECO:0008006" key="5">
    <source>
        <dbReference type="Google" id="ProtNLM"/>
    </source>
</evidence>
<keyword evidence="4" id="KW-1185">Reference proteome</keyword>
<dbReference type="EMBL" id="FUYZ01000014">
    <property type="protein sequence ID" value="SKC10108.1"/>
    <property type="molecule type" value="Genomic_DNA"/>
</dbReference>
<feature type="signal peptide" evidence="2">
    <location>
        <begin position="1"/>
        <end position="21"/>
    </location>
</feature>
<evidence type="ECO:0000313" key="4">
    <source>
        <dbReference type="Proteomes" id="UP000191112"/>
    </source>
</evidence>
<name>A0A1T5GP38_9FLAO</name>
<dbReference type="Pfam" id="PF11259">
    <property type="entry name" value="DUF3060"/>
    <property type="match status" value="1"/>
</dbReference>
<accession>A0A1T5GP38</accession>